<evidence type="ECO:0000256" key="1">
    <source>
        <dbReference type="SAM" id="MobiDB-lite"/>
    </source>
</evidence>
<name>A0A2Z6C5H3_NPVAP</name>
<dbReference type="EMBL" id="MH797002">
    <property type="protein sequence ID" value="AYW35472.1"/>
    <property type="molecule type" value="Genomic_DNA"/>
</dbReference>
<sequence length="290" mass="32893">MFQAQGVPPPQTGHKDAAPPKKLSSRVRLFRDGRVPSCEMANLSETMMSNALVSSESGCFNKLESKYNSDYLKMCINYFEKRKIPYFVAALPCSMDDRKASKRPKRISPHNMYILFNSFYTKIRRPEWLSSPVMWKTVKAQKELSDFVKMFDCTQEMGKDITSRSSSVAEPGKRRRSAATDVAEAQENCEQRDKLYQEFYNVLGETFKNGVAPAVSSLYNGVITRDSVTRNMELFKSVALKLPPASYVPTPLSKKRRAPVAKKVPVKQRREAKPPPVYASDNTQDTNMSE</sequence>
<evidence type="ECO:0000313" key="2">
    <source>
        <dbReference type="EMBL" id="AYW35472.1"/>
    </source>
</evidence>
<protein>
    <submittedName>
        <fullName evidence="3">Nuclear matrix associated phosphoprotein</fullName>
    </submittedName>
    <submittedName>
        <fullName evidence="2">p31</fullName>
    </submittedName>
</protein>
<feature type="compositionally biased region" description="Basic residues" evidence="1">
    <location>
        <begin position="253"/>
        <end position="267"/>
    </location>
</feature>
<accession>A0A2Z6C5H3</accession>
<feature type="region of interest" description="Disordered" evidence="1">
    <location>
        <begin position="1"/>
        <end position="22"/>
    </location>
</feature>
<feature type="region of interest" description="Disordered" evidence="1">
    <location>
        <begin position="162"/>
        <end position="185"/>
    </location>
</feature>
<evidence type="ECO:0000313" key="3">
    <source>
        <dbReference type="EMBL" id="BBD50889.1"/>
    </source>
</evidence>
<dbReference type="EMBL" id="LC375539">
    <property type="protein sequence ID" value="BBD50889.1"/>
    <property type="molecule type" value="Genomic_DNA"/>
</dbReference>
<feature type="region of interest" description="Disordered" evidence="1">
    <location>
        <begin position="246"/>
        <end position="290"/>
    </location>
</feature>
<reference evidence="3" key="1">
    <citation type="submission" date="2018-03" db="EMBL/GenBank/DDBJ databases">
        <title>Whole genome comparison of nucleopolyhedroviruses isolated from saturniine wild silkworms in Asian countries.</title>
        <authorList>
            <person name="Sasaki K."/>
            <person name="Kajiura Z."/>
            <person name="Ponnuvel K.M."/>
            <person name="Kobayashi J."/>
        </authorList>
    </citation>
    <scope>NUCLEOTIDE SEQUENCE</scope>
    <source>
        <strain evidence="3">Manipur</strain>
    </source>
</reference>
<gene>
    <name evidence="3" type="primary">pp31</name>
    <name evidence="3" type="synonym">39k</name>
    <name evidence="2" type="synonym">p31</name>
</gene>
<proteinExistence type="predicted"/>
<feature type="compositionally biased region" description="Polar residues" evidence="1">
    <location>
        <begin position="280"/>
        <end position="290"/>
    </location>
</feature>
<organism evidence="3">
    <name type="scientific">Antheraea proylei nucleopolyhedrovirus</name>
    <dbReference type="NCBI Taxonomy" id="2126611"/>
    <lineage>
        <taxon>Viruses</taxon>
        <taxon>Viruses incertae sedis</taxon>
        <taxon>Naldaviricetes</taxon>
        <taxon>Lefavirales</taxon>
        <taxon>Baculoviridae</taxon>
        <taxon>Alphabaculovirus</taxon>
        <taxon>Alphabaculovirus anpernyi</taxon>
    </lineage>
</organism>
<reference evidence="2" key="2">
    <citation type="submission" date="2018-08" db="EMBL/GenBank/DDBJ databases">
        <title>Genetic characterization of an alphabaculovirus causing tiger band disease in the oak tasar silkworm, Antheraea proylei.</title>
        <authorList>
            <person name="Tourangbam S."/>
            <person name="Malcolm F.J."/>
            <person name="Luikham R."/>
            <person name="Kshetrimayum M."/>
            <person name="Yumnam R."/>
            <person name="Rajkumari L."/>
        </authorList>
    </citation>
    <scope>NUCLEOTIDE SEQUENCE</scope>
    <source>
        <strain evidence="2">TkhulenIBD</strain>
    </source>
</reference>
<dbReference type="Pfam" id="PF05311">
    <property type="entry name" value="Baculo_PP31"/>
    <property type="match status" value="1"/>
</dbReference>
<dbReference type="InterPro" id="IPR007975">
    <property type="entry name" value="Baculo_pp39"/>
</dbReference>